<evidence type="ECO:0000256" key="13">
    <source>
        <dbReference type="ARBA" id="ARBA00023136"/>
    </source>
</evidence>
<feature type="transmembrane region" description="Helical" evidence="15">
    <location>
        <begin position="129"/>
        <end position="152"/>
    </location>
</feature>
<dbReference type="EC" id="2.7.13.3" evidence="3"/>
<keyword evidence="4" id="KW-1003">Cell membrane</keyword>
<organism evidence="17 18">
    <name type="scientific">Anaerosporobacter mobilis DSM 15930</name>
    <dbReference type="NCBI Taxonomy" id="1120996"/>
    <lineage>
        <taxon>Bacteria</taxon>
        <taxon>Bacillati</taxon>
        <taxon>Bacillota</taxon>
        <taxon>Clostridia</taxon>
        <taxon>Lachnospirales</taxon>
        <taxon>Lachnospiraceae</taxon>
        <taxon>Anaerosporobacter</taxon>
    </lineage>
</organism>
<dbReference type="GO" id="GO:0005886">
    <property type="term" value="C:plasma membrane"/>
    <property type="evidence" value="ECO:0007669"/>
    <property type="project" value="UniProtKB-SubCell"/>
</dbReference>
<evidence type="ECO:0000259" key="16">
    <source>
        <dbReference type="PROSITE" id="PS50109"/>
    </source>
</evidence>
<dbReference type="InterPro" id="IPR003661">
    <property type="entry name" value="HisK_dim/P_dom"/>
</dbReference>
<keyword evidence="14" id="KW-0175">Coiled coil</keyword>
<keyword evidence="10" id="KW-0067">ATP-binding</keyword>
<evidence type="ECO:0000256" key="3">
    <source>
        <dbReference type="ARBA" id="ARBA00012438"/>
    </source>
</evidence>
<evidence type="ECO:0000256" key="4">
    <source>
        <dbReference type="ARBA" id="ARBA00022475"/>
    </source>
</evidence>
<comment type="subcellular location">
    <subcellularLocation>
        <location evidence="2">Cell membrane</location>
        <topology evidence="2">Multi-pass membrane protein</topology>
    </subcellularLocation>
</comment>
<evidence type="ECO:0000256" key="2">
    <source>
        <dbReference type="ARBA" id="ARBA00004651"/>
    </source>
</evidence>
<dbReference type="Proteomes" id="UP000184038">
    <property type="component" value="Unassembled WGS sequence"/>
</dbReference>
<keyword evidence="7 15" id="KW-0812">Transmembrane</keyword>
<evidence type="ECO:0000256" key="5">
    <source>
        <dbReference type="ARBA" id="ARBA00022553"/>
    </source>
</evidence>
<accession>A0A1M7FZT6</accession>
<dbReference type="STRING" id="1120996.SAMN02746066_00746"/>
<dbReference type="Gene3D" id="1.10.287.130">
    <property type="match status" value="1"/>
</dbReference>
<keyword evidence="11 15" id="KW-1133">Transmembrane helix</keyword>
<dbReference type="InterPro" id="IPR036890">
    <property type="entry name" value="HATPase_C_sf"/>
</dbReference>
<proteinExistence type="predicted"/>
<evidence type="ECO:0000256" key="10">
    <source>
        <dbReference type="ARBA" id="ARBA00022840"/>
    </source>
</evidence>
<dbReference type="EMBL" id="FRCP01000006">
    <property type="protein sequence ID" value="SHM09632.1"/>
    <property type="molecule type" value="Genomic_DNA"/>
</dbReference>
<comment type="catalytic activity">
    <reaction evidence="1">
        <text>ATP + protein L-histidine = ADP + protein N-phospho-L-histidine.</text>
        <dbReference type="EC" id="2.7.13.3"/>
    </reaction>
</comment>
<dbReference type="Gene3D" id="3.30.565.10">
    <property type="entry name" value="Histidine kinase-like ATPase, C-terminal domain"/>
    <property type="match status" value="1"/>
</dbReference>
<evidence type="ECO:0000313" key="17">
    <source>
        <dbReference type="EMBL" id="SHM09632.1"/>
    </source>
</evidence>
<evidence type="ECO:0000256" key="7">
    <source>
        <dbReference type="ARBA" id="ARBA00022692"/>
    </source>
</evidence>
<dbReference type="Pfam" id="PF00512">
    <property type="entry name" value="HisKA"/>
    <property type="match status" value="1"/>
</dbReference>
<reference evidence="17 18" key="1">
    <citation type="submission" date="2016-11" db="EMBL/GenBank/DDBJ databases">
        <authorList>
            <person name="Jaros S."/>
            <person name="Januszkiewicz K."/>
            <person name="Wedrychowicz H."/>
        </authorList>
    </citation>
    <scope>NUCLEOTIDE SEQUENCE [LARGE SCALE GENOMIC DNA]</scope>
    <source>
        <strain evidence="17 18">DSM 15930</strain>
    </source>
</reference>
<evidence type="ECO:0000256" key="1">
    <source>
        <dbReference type="ARBA" id="ARBA00000085"/>
    </source>
</evidence>
<protein>
    <recommendedName>
        <fullName evidence="3">histidine kinase</fullName>
        <ecNumber evidence="3">2.7.13.3</ecNumber>
    </recommendedName>
</protein>
<keyword evidence="8" id="KW-0547">Nucleotide-binding</keyword>
<keyword evidence="6" id="KW-0808">Transferase</keyword>
<keyword evidence="12" id="KW-0902">Two-component regulatory system</keyword>
<dbReference type="PROSITE" id="PS50109">
    <property type="entry name" value="HIS_KIN"/>
    <property type="match status" value="1"/>
</dbReference>
<name>A0A1M7FZT6_9FIRM</name>
<keyword evidence="5" id="KW-0597">Phosphoprotein</keyword>
<feature type="coiled-coil region" evidence="14">
    <location>
        <begin position="194"/>
        <end position="257"/>
    </location>
</feature>
<dbReference type="CDD" id="cd00082">
    <property type="entry name" value="HisKA"/>
    <property type="match status" value="1"/>
</dbReference>
<dbReference type="GO" id="GO:0005524">
    <property type="term" value="F:ATP binding"/>
    <property type="evidence" value="ECO:0007669"/>
    <property type="project" value="UniProtKB-KW"/>
</dbReference>
<dbReference type="SUPFAM" id="SSF55874">
    <property type="entry name" value="ATPase domain of HSP90 chaperone/DNA topoisomerase II/histidine kinase"/>
    <property type="match status" value="1"/>
</dbReference>
<feature type="domain" description="Histidine kinase" evidence="16">
    <location>
        <begin position="221"/>
        <end position="433"/>
    </location>
</feature>
<dbReference type="InterPro" id="IPR036097">
    <property type="entry name" value="HisK_dim/P_sf"/>
</dbReference>
<dbReference type="InterPro" id="IPR003594">
    <property type="entry name" value="HATPase_dom"/>
</dbReference>
<evidence type="ECO:0000256" key="12">
    <source>
        <dbReference type="ARBA" id="ARBA00023012"/>
    </source>
</evidence>
<dbReference type="SMART" id="SM00387">
    <property type="entry name" value="HATPase_c"/>
    <property type="match status" value="1"/>
</dbReference>
<dbReference type="GO" id="GO:0000155">
    <property type="term" value="F:phosphorelay sensor kinase activity"/>
    <property type="evidence" value="ECO:0007669"/>
    <property type="project" value="InterPro"/>
</dbReference>
<dbReference type="SUPFAM" id="SSF47384">
    <property type="entry name" value="Homodimeric domain of signal transducing histidine kinase"/>
    <property type="match status" value="1"/>
</dbReference>
<gene>
    <name evidence="17" type="ORF">SAMN02746066_00746</name>
</gene>
<evidence type="ECO:0000256" key="14">
    <source>
        <dbReference type="SAM" id="Coils"/>
    </source>
</evidence>
<dbReference type="RefSeq" id="WP_084139069.1">
    <property type="nucleotide sequence ID" value="NZ_FRCP01000006.1"/>
</dbReference>
<dbReference type="SMART" id="SM00388">
    <property type="entry name" value="HisKA"/>
    <property type="match status" value="1"/>
</dbReference>
<evidence type="ECO:0000256" key="6">
    <source>
        <dbReference type="ARBA" id="ARBA00022679"/>
    </source>
</evidence>
<evidence type="ECO:0000256" key="15">
    <source>
        <dbReference type="SAM" id="Phobius"/>
    </source>
</evidence>
<keyword evidence="13 15" id="KW-0472">Membrane</keyword>
<evidence type="ECO:0000256" key="9">
    <source>
        <dbReference type="ARBA" id="ARBA00022777"/>
    </source>
</evidence>
<keyword evidence="9 17" id="KW-0418">Kinase</keyword>
<dbReference type="PANTHER" id="PTHR45528:SF1">
    <property type="entry name" value="SENSOR HISTIDINE KINASE CPXA"/>
    <property type="match status" value="1"/>
</dbReference>
<dbReference type="Pfam" id="PF02518">
    <property type="entry name" value="HATPase_c"/>
    <property type="match status" value="1"/>
</dbReference>
<feature type="transmembrane region" description="Helical" evidence="15">
    <location>
        <begin position="7"/>
        <end position="30"/>
    </location>
</feature>
<dbReference type="OrthoDB" id="9780718at2"/>
<evidence type="ECO:0000256" key="8">
    <source>
        <dbReference type="ARBA" id="ARBA00022741"/>
    </source>
</evidence>
<dbReference type="AlphaFoldDB" id="A0A1M7FZT6"/>
<sequence length="433" mass="50761">MRRYHRIVFWVIGIWLLLTVAGTVFLGNYYQASQGKPYQVEMNRINYTFANTDLKKIQSQEIDLEKYQYVTDVRYLSVDVPESELAAFLGATTGKRETEYIIRPIIGGGKIVGYLRYEVLMWKEYSNRFIIRLWLITITLIMFAIDVLLCYIKREIIQPFKNLTDMPYDLAKGRLKSEVKESKYRYFGKFLWGINMLRETLEKHKQREMQLEKEKKTLLVSLAHDIKTPLSMIMLYAQALREKLYDTEEKKEEAIDQILGKANAIENYVSEIIHVSKNDIFNLEVKEETFYLNEIMDSIRDSYTEKCKRLYIDFTIEAYENKLLAGDCGKLIEVLENIMENAVKYGDKGFIKITCYEEDYCQLIKITNSGEPIPSTDFVHMFESFWRGENAHEKQGYGLGLYICKGIMHQMKGEIFVENTDASMSLVIVVREV</sequence>
<dbReference type="InterPro" id="IPR050398">
    <property type="entry name" value="HssS/ArlS-like"/>
</dbReference>
<keyword evidence="18" id="KW-1185">Reference proteome</keyword>
<evidence type="ECO:0000256" key="11">
    <source>
        <dbReference type="ARBA" id="ARBA00022989"/>
    </source>
</evidence>
<dbReference type="InterPro" id="IPR005467">
    <property type="entry name" value="His_kinase_dom"/>
</dbReference>
<dbReference type="PANTHER" id="PTHR45528">
    <property type="entry name" value="SENSOR HISTIDINE KINASE CPXA"/>
    <property type="match status" value="1"/>
</dbReference>
<evidence type="ECO:0000313" key="18">
    <source>
        <dbReference type="Proteomes" id="UP000184038"/>
    </source>
</evidence>